<evidence type="ECO:0000256" key="3">
    <source>
        <dbReference type="ARBA" id="ARBA00022692"/>
    </source>
</evidence>
<dbReference type="KEGG" id="mhw:ACT01_09795"/>
<keyword evidence="2" id="KW-1003">Cell membrane</keyword>
<dbReference type="Proteomes" id="UP001605989">
    <property type="component" value="Unassembled WGS sequence"/>
</dbReference>
<keyword evidence="4 6" id="KW-1133">Transmembrane helix</keyword>
<evidence type="ECO:0000313" key="8">
    <source>
        <dbReference type="EMBL" id="NME28908.1"/>
    </source>
</evidence>
<comment type="subcellular location">
    <subcellularLocation>
        <location evidence="1">Cell membrane</location>
        <topology evidence="1">Multi-pass membrane protein</topology>
    </subcellularLocation>
</comment>
<dbReference type="OrthoDB" id="1625344at2"/>
<evidence type="ECO:0000256" key="4">
    <source>
        <dbReference type="ARBA" id="ARBA00022989"/>
    </source>
</evidence>
<evidence type="ECO:0000256" key="2">
    <source>
        <dbReference type="ARBA" id="ARBA00022475"/>
    </source>
</evidence>
<dbReference type="EMBL" id="JBIEKR010000001">
    <property type="protein sequence ID" value="MFG6271837.1"/>
    <property type="molecule type" value="Genomic_DNA"/>
</dbReference>
<evidence type="ECO:0000313" key="9">
    <source>
        <dbReference type="Proteomes" id="UP000591071"/>
    </source>
</evidence>
<sequence>MEEFTRYVKVTLLRLLSLALMVTGLLLLLGKAEYLSGWLIGCAINGVYFLMLCSRSFRAMKMDPAKAFTVLRGGALMRILTIVLILIVVLQFPSVRIWAVVAGILTYRVLIYFEAAYHACIRRHL</sequence>
<dbReference type="AlphaFoldDB" id="A0A848BVT0"/>
<dbReference type="InterPro" id="IPR005598">
    <property type="entry name" value="ATP_synth_I"/>
</dbReference>
<keyword evidence="10" id="KW-1185">Reference proteome</keyword>
<reference evidence="8 9" key="1">
    <citation type="submission" date="2020-04" db="EMBL/GenBank/DDBJ databases">
        <authorList>
            <person name="Hitch T.C.A."/>
            <person name="Wylensek D."/>
            <person name="Clavel T."/>
        </authorList>
    </citation>
    <scope>NUCLEOTIDE SEQUENCE [LARGE SCALE GENOMIC DNA]</scope>
    <source>
        <strain evidence="8 9">Oil-RF-744-FAT-WT-6-1</strain>
    </source>
</reference>
<keyword evidence="5 6" id="KW-0472">Membrane</keyword>
<proteinExistence type="predicted"/>
<evidence type="ECO:0000256" key="5">
    <source>
        <dbReference type="ARBA" id="ARBA00023136"/>
    </source>
</evidence>
<gene>
    <name evidence="7" type="ORF">ACGTZG_01375</name>
    <name evidence="8" type="ORF">HF872_09795</name>
</gene>
<feature type="transmembrane region" description="Helical" evidence="6">
    <location>
        <begin position="75"/>
        <end position="92"/>
    </location>
</feature>
<dbReference type="Proteomes" id="UP000591071">
    <property type="component" value="Unassembled WGS sequence"/>
</dbReference>
<reference evidence="7 10" key="2">
    <citation type="submission" date="2024-10" db="EMBL/GenBank/DDBJ databases">
        <authorList>
            <person name="Sang B.-I."/>
            <person name="Prabhaharan D."/>
        </authorList>
    </citation>
    <scope>NUCLEOTIDE SEQUENCE [LARGE SCALE GENOMIC DNA]</scope>
    <source>
        <strain evidence="7 10">MH</strain>
    </source>
</reference>
<organism evidence="8 9">
    <name type="scientific">Megasphaera hexanoica</name>
    <dbReference type="NCBI Taxonomy" id="1675036"/>
    <lineage>
        <taxon>Bacteria</taxon>
        <taxon>Bacillati</taxon>
        <taxon>Bacillota</taxon>
        <taxon>Negativicutes</taxon>
        <taxon>Veillonellales</taxon>
        <taxon>Veillonellaceae</taxon>
        <taxon>Megasphaera</taxon>
    </lineage>
</organism>
<keyword evidence="3 6" id="KW-0812">Transmembrane</keyword>
<evidence type="ECO:0000313" key="7">
    <source>
        <dbReference type="EMBL" id="MFG6271837.1"/>
    </source>
</evidence>
<accession>A0A848BVT0</accession>
<protein>
    <submittedName>
        <fullName evidence="7">ATP synthase subunit I</fullName>
    </submittedName>
</protein>
<dbReference type="EMBL" id="JABAFG010000016">
    <property type="protein sequence ID" value="NME28908.1"/>
    <property type="molecule type" value="Genomic_DNA"/>
</dbReference>
<feature type="transmembrane region" description="Helical" evidence="6">
    <location>
        <begin position="35"/>
        <end position="54"/>
    </location>
</feature>
<feature type="transmembrane region" description="Helical" evidence="6">
    <location>
        <begin position="12"/>
        <end position="29"/>
    </location>
</feature>
<evidence type="ECO:0000313" key="10">
    <source>
        <dbReference type="Proteomes" id="UP001605989"/>
    </source>
</evidence>
<feature type="transmembrane region" description="Helical" evidence="6">
    <location>
        <begin position="98"/>
        <end position="117"/>
    </location>
</feature>
<dbReference type="Pfam" id="PF03899">
    <property type="entry name" value="ATP-synt_I"/>
    <property type="match status" value="1"/>
</dbReference>
<evidence type="ECO:0000256" key="1">
    <source>
        <dbReference type="ARBA" id="ARBA00004651"/>
    </source>
</evidence>
<name>A0A848BVT0_9FIRM</name>
<evidence type="ECO:0000256" key="6">
    <source>
        <dbReference type="SAM" id="Phobius"/>
    </source>
</evidence>
<comment type="caution">
    <text evidence="8">The sequence shown here is derived from an EMBL/GenBank/DDBJ whole genome shotgun (WGS) entry which is preliminary data.</text>
</comment>
<dbReference type="RefSeq" id="WP_059077227.1">
    <property type="nucleotide sequence ID" value="NZ_CP011940.1"/>
</dbReference>
<dbReference type="GO" id="GO:0005886">
    <property type="term" value="C:plasma membrane"/>
    <property type="evidence" value="ECO:0007669"/>
    <property type="project" value="UniProtKB-SubCell"/>
</dbReference>